<evidence type="ECO:0000313" key="2">
    <source>
        <dbReference type="Proteomes" id="UP000289152"/>
    </source>
</evidence>
<dbReference type="Proteomes" id="UP000289152">
    <property type="component" value="Unassembled WGS sequence"/>
</dbReference>
<dbReference type="VEuPathDB" id="FungiDB:TREMEDRAFT_66191"/>
<proteinExistence type="predicted"/>
<dbReference type="AlphaFoldDB" id="A0A4Q1BJK5"/>
<protein>
    <submittedName>
        <fullName evidence="1">Uncharacterized protein</fullName>
    </submittedName>
</protein>
<accession>A0A4Q1BJK5</accession>
<keyword evidence="2" id="KW-1185">Reference proteome</keyword>
<comment type="caution">
    <text evidence="1">The sequence shown here is derived from an EMBL/GenBank/DDBJ whole genome shotgun (WGS) entry which is preliminary data.</text>
</comment>
<reference evidence="1 2" key="1">
    <citation type="submission" date="2016-06" db="EMBL/GenBank/DDBJ databases">
        <title>Evolution of pathogenesis and genome organization in the Tremellales.</title>
        <authorList>
            <person name="Cuomo C."/>
            <person name="Litvintseva A."/>
            <person name="Heitman J."/>
            <person name="Chen Y."/>
            <person name="Sun S."/>
            <person name="Springer D."/>
            <person name="Dromer F."/>
            <person name="Young S."/>
            <person name="Zeng Q."/>
            <person name="Chapman S."/>
            <person name="Gujja S."/>
            <person name="Saif S."/>
            <person name="Birren B."/>
        </authorList>
    </citation>
    <scope>NUCLEOTIDE SEQUENCE [LARGE SCALE GENOMIC DNA]</scope>
    <source>
        <strain evidence="1 2">ATCC 28783</strain>
    </source>
</reference>
<evidence type="ECO:0000313" key="1">
    <source>
        <dbReference type="EMBL" id="RXK37898.1"/>
    </source>
</evidence>
<gene>
    <name evidence="1" type="ORF">M231_04897</name>
</gene>
<dbReference type="InParanoid" id="A0A4Q1BJK5"/>
<sequence length="272" mass="30084">MSAQTITPPASTRLQYSQLRSSVSTAGRASSADVDRLVQILQHQDKDDLKHKLEHFSVKELSGALVNGPLDLVGWEGEPPSLAAAEEALEVMKTRLIRPIYPLNSGYTNMDPALLSGSCSGGSPELAGWNQNQNGSTSTITRPPDNFVQGTDREGYYEEKYDPRNQMTGNPDDLYAGLGNQDGLPYQDKKFGYANVPTQTWDHSIVVQEEGEEEDEADQDKLERMLSPEYEETFFSWSSGLPQLNGLDDVTKAQIGMDAWFTAKRMVTESGR</sequence>
<dbReference type="EMBL" id="SDIL01000058">
    <property type="protein sequence ID" value="RXK37898.1"/>
    <property type="molecule type" value="Genomic_DNA"/>
</dbReference>
<name>A0A4Q1BJK5_TREME</name>
<organism evidence="1 2">
    <name type="scientific">Tremella mesenterica</name>
    <name type="common">Jelly fungus</name>
    <dbReference type="NCBI Taxonomy" id="5217"/>
    <lineage>
        <taxon>Eukaryota</taxon>
        <taxon>Fungi</taxon>
        <taxon>Dikarya</taxon>
        <taxon>Basidiomycota</taxon>
        <taxon>Agaricomycotina</taxon>
        <taxon>Tremellomycetes</taxon>
        <taxon>Tremellales</taxon>
        <taxon>Tremellaceae</taxon>
        <taxon>Tremella</taxon>
    </lineage>
</organism>